<feature type="transmembrane region" description="Helical" evidence="8">
    <location>
        <begin position="310"/>
        <end position="331"/>
    </location>
</feature>
<dbReference type="NCBIfam" id="TIGR00711">
    <property type="entry name" value="efflux_EmrB"/>
    <property type="match status" value="1"/>
</dbReference>
<feature type="transmembrane region" description="Helical" evidence="8">
    <location>
        <begin position="26"/>
        <end position="47"/>
    </location>
</feature>
<feature type="transmembrane region" description="Helical" evidence="8">
    <location>
        <begin position="96"/>
        <end position="114"/>
    </location>
</feature>
<dbReference type="EMBL" id="BNAW01000072">
    <property type="protein sequence ID" value="GHG48297.1"/>
    <property type="molecule type" value="Genomic_DNA"/>
</dbReference>
<dbReference type="InterPro" id="IPR011701">
    <property type="entry name" value="MFS"/>
</dbReference>
<evidence type="ECO:0000256" key="6">
    <source>
        <dbReference type="ARBA" id="ARBA00023136"/>
    </source>
</evidence>
<dbReference type="InterPro" id="IPR020846">
    <property type="entry name" value="MFS_dom"/>
</dbReference>
<keyword evidence="2" id="KW-0813">Transport</keyword>
<feature type="transmembrane region" description="Helical" evidence="8">
    <location>
        <begin position="343"/>
        <end position="365"/>
    </location>
</feature>
<feature type="transmembrane region" description="Helical" evidence="8">
    <location>
        <begin position="216"/>
        <end position="234"/>
    </location>
</feature>
<feature type="region of interest" description="Disordered" evidence="7">
    <location>
        <begin position="1"/>
        <end position="20"/>
    </location>
</feature>
<evidence type="ECO:0000256" key="5">
    <source>
        <dbReference type="ARBA" id="ARBA00022989"/>
    </source>
</evidence>
<feature type="compositionally biased region" description="Low complexity" evidence="7">
    <location>
        <begin position="7"/>
        <end position="16"/>
    </location>
</feature>
<feature type="transmembrane region" description="Helical" evidence="8">
    <location>
        <begin position="284"/>
        <end position="304"/>
    </location>
</feature>
<feature type="transmembrane region" description="Helical" evidence="8">
    <location>
        <begin position="377"/>
        <end position="399"/>
    </location>
</feature>
<feature type="transmembrane region" description="Helical" evidence="8">
    <location>
        <begin position="67"/>
        <end position="84"/>
    </location>
</feature>
<feature type="domain" description="Major facilitator superfamily (MFS) profile" evidence="9">
    <location>
        <begin position="29"/>
        <end position="484"/>
    </location>
</feature>
<feature type="transmembrane region" description="Helical" evidence="8">
    <location>
        <begin position="420"/>
        <end position="437"/>
    </location>
</feature>
<comment type="caution">
    <text evidence="10">The sequence shown here is derived from an EMBL/GenBank/DDBJ whole genome shotgun (WGS) entry which is preliminary data.</text>
</comment>
<dbReference type="PANTHER" id="PTHR42718:SF46">
    <property type="entry name" value="BLR6921 PROTEIN"/>
    <property type="match status" value="1"/>
</dbReference>
<evidence type="ECO:0000259" key="9">
    <source>
        <dbReference type="PROSITE" id="PS50850"/>
    </source>
</evidence>
<protein>
    <submittedName>
        <fullName evidence="10">MFS transporter</fullName>
    </submittedName>
</protein>
<evidence type="ECO:0000313" key="10">
    <source>
        <dbReference type="EMBL" id="GHG48297.1"/>
    </source>
</evidence>
<keyword evidence="5 8" id="KW-1133">Transmembrane helix</keyword>
<keyword evidence="3" id="KW-1003">Cell membrane</keyword>
<feature type="transmembrane region" description="Helical" evidence="8">
    <location>
        <begin position="246"/>
        <end position="263"/>
    </location>
</feature>
<dbReference type="Gene3D" id="1.20.1250.20">
    <property type="entry name" value="MFS general substrate transporter like domains"/>
    <property type="match status" value="1"/>
</dbReference>
<accession>A0ABQ3KS12</accession>
<evidence type="ECO:0000256" key="7">
    <source>
        <dbReference type="SAM" id="MobiDB-lite"/>
    </source>
</evidence>
<dbReference type="Pfam" id="PF07690">
    <property type="entry name" value="MFS_1"/>
    <property type="match status" value="1"/>
</dbReference>
<evidence type="ECO:0000256" key="3">
    <source>
        <dbReference type="ARBA" id="ARBA00022475"/>
    </source>
</evidence>
<proteinExistence type="predicted"/>
<gene>
    <name evidence="10" type="ORF">GCM10017567_83620</name>
</gene>
<feature type="transmembrane region" description="Helical" evidence="8">
    <location>
        <begin position="182"/>
        <end position="204"/>
    </location>
</feature>
<keyword evidence="4 8" id="KW-0812">Transmembrane</keyword>
<feature type="transmembrane region" description="Helical" evidence="8">
    <location>
        <begin position="457"/>
        <end position="480"/>
    </location>
</feature>
<keyword evidence="6 8" id="KW-0472">Membrane</keyword>
<evidence type="ECO:0000256" key="8">
    <source>
        <dbReference type="SAM" id="Phobius"/>
    </source>
</evidence>
<dbReference type="CDD" id="cd17321">
    <property type="entry name" value="MFS_MMR_MDR_like"/>
    <property type="match status" value="1"/>
</dbReference>
<dbReference type="InterPro" id="IPR036259">
    <property type="entry name" value="MFS_trans_sf"/>
</dbReference>
<dbReference type="Gene3D" id="1.20.1720.10">
    <property type="entry name" value="Multidrug resistance protein D"/>
    <property type="match status" value="1"/>
</dbReference>
<feature type="transmembrane region" description="Helical" evidence="8">
    <location>
        <begin position="120"/>
        <end position="145"/>
    </location>
</feature>
<feature type="transmembrane region" description="Helical" evidence="8">
    <location>
        <begin position="157"/>
        <end position="176"/>
    </location>
</feature>
<dbReference type="PROSITE" id="PS50850">
    <property type="entry name" value="MFS"/>
    <property type="match status" value="1"/>
</dbReference>
<dbReference type="InterPro" id="IPR004638">
    <property type="entry name" value="EmrB-like"/>
</dbReference>
<evidence type="ECO:0000313" key="11">
    <source>
        <dbReference type="Proteomes" id="UP000649955"/>
    </source>
</evidence>
<sequence length="495" mass="49795">MSTTPGSTEATAGASPPAAPEEPRKLGLALMVIAAATLLIMLDASIVNVALPTIQASLGFSTENLEWVVTAYSVAFGGLLLLGGRTGDLFGRRRMFMVGIAVFTLASFAGGFAMNQPWLIAARAVQGVGAAIAAPTALALIATTFPEGAPRNKAMGVYAIVSSGGAVLGFILGGVLTDIATWRSVLFVVVPIGILVLLAAPKVLPESGHRAGKLDLPGAITATAGMALLVYGLIEASATSWSDARTWVSLVAAVVLLVAFLVIESKVAAPLLPLRVLAGHNRSAAYAITLTIGVGLFGVTFFLTLFLQKILGFGAIEAGLAFLPIAVAIGFMASTMGRLAAKIGIRIGVITGPLVAGIGALLLWLTTSAEGNYGWVVGPMILLGCGIGIAIVPLTLTAITSVQPMEAGIASALVSASQQVGGAIGLAVLGTVAITTTRDRIGGDLSPAHVADATVAGYQNAFLVAGCVLVAAFVLGLVAVKGKPKAKAPAAGATS</sequence>
<dbReference type="PANTHER" id="PTHR42718">
    <property type="entry name" value="MAJOR FACILITATOR SUPERFAMILY MULTIDRUG TRANSPORTER MFSC"/>
    <property type="match status" value="1"/>
</dbReference>
<name>A0ABQ3KS12_9PSEU</name>
<evidence type="ECO:0000256" key="1">
    <source>
        <dbReference type="ARBA" id="ARBA00004651"/>
    </source>
</evidence>
<dbReference type="RefSeq" id="WP_191316861.1">
    <property type="nucleotide sequence ID" value="NZ_BNAW01000072.1"/>
</dbReference>
<keyword evidence="11" id="KW-1185">Reference proteome</keyword>
<evidence type="ECO:0000256" key="2">
    <source>
        <dbReference type="ARBA" id="ARBA00022448"/>
    </source>
</evidence>
<evidence type="ECO:0000256" key="4">
    <source>
        <dbReference type="ARBA" id="ARBA00022692"/>
    </source>
</evidence>
<reference evidence="11" key="1">
    <citation type="journal article" date="2019" name="Int. J. Syst. Evol. Microbiol.">
        <title>The Global Catalogue of Microorganisms (GCM) 10K type strain sequencing project: providing services to taxonomists for standard genome sequencing and annotation.</title>
        <authorList>
            <consortium name="The Broad Institute Genomics Platform"/>
            <consortium name="The Broad Institute Genome Sequencing Center for Infectious Disease"/>
            <person name="Wu L."/>
            <person name="Ma J."/>
        </authorList>
    </citation>
    <scope>NUCLEOTIDE SEQUENCE [LARGE SCALE GENOMIC DNA]</scope>
    <source>
        <strain evidence="11">CGMCC 4.7680</strain>
    </source>
</reference>
<dbReference type="Proteomes" id="UP000649955">
    <property type="component" value="Unassembled WGS sequence"/>
</dbReference>
<dbReference type="SUPFAM" id="SSF103473">
    <property type="entry name" value="MFS general substrate transporter"/>
    <property type="match status" value="1"/>
</dbReference>
<organism evidence="10 11">
    <name type="scientific">Amycolatopsis bullii</name>
    <dbReference type="NCBI Taxonomy" id="941987"/>
    <lineage>
        <taxon>Bacteria</taxon>
        <taxon>Bacillati</taxon>
        <taxon>Actinomycetota</taxon>
        <taxon>Actinomycetes</taxon>
        <taxon>Pseudonocardiales</taxon>
        <taxon>Pseudonocardiaceae</taxon>
        <taxon>Amycolatopsis</taxon>
    </lineage>
</organism>
<comment type="subcellular location">
    <subcellularLocation>
        <location evidence="1">Cell membrane</location>
        <topology evidence="1">Multi-pass membrane protein</topology>
    </subcellularLocation>
</comment>